<accession>A0ABR4NMI0</accession>
<gene>
    <name evidence="2" type="ORF">RNJ44_02105</name>
</gene>
<keyword evidence="1" id="KW-0812">Transmembrane</keyword>
<comment type="caution">
    <text evidence="2">The sequence shown here is derived from an EMBL/GenBank/DDBJ whole genome shotgun (WGS) entry which is preliminary data.</text>
</comment>
<proteinExistence type="predicted"/>
<dbReference type="PANTHER" id="PTHR28142">
    <property type="entry name" value="MITOCHONDRIAL INNER MEMBRANE I-AAA PROTEASE SUPERCOMPLEX SUBUNIT MGR3-RELATED"/>
    <property type="match status" value="1"/>
</dbReference>
<dbReference type="EMBL" id="JBEVYD010000012">
    <property type="protein sequence ID" value="KAL3229018.1"/>
    <property type="molecule type" value="Genomic_DNA"/>
</dbReference>
<dbReference type="PANTHER" id="PTHR28142:SF1">
    <property type="entry name" value="MITOCHONDRIAL INNER MEMBRANE I-AAA PROTEASE SUPERCOMPLEX SUBUNIT MGR3-RELATED"/>
    <property type="match status" value="1"/>
</dbReference>
<sequence length="471" mass="54654">MIYRGLRRLPRFFSTTSILRSEPVREKAKRGLLRVVGVSALGFGLWWYYWPHHTFPSSVAAILRNGLWSETSKYGKNYKRGLKFYLEALEECKRVGVDTLSDEYTGIEIKVAEMYENLDDLDSACDVYDEIMQRYQSFLLANDSYDMRRVTNYIKRDLRVMIKYLKHRDDKYVGKNILLHHLGTVQKVIFTRYPEIADFLSEQQRILDTVVRKTPDGQIPFGSLHLFENSKQFESNKEHILSGVSLDEVVAPFQDELFTALDLFTEYCLKSNDIAAALRNQLMTVQFMVLAKVKKSQILFSQANLGSILYLQAEKIEGVLYKLRKENAEKQHADVNDDVYTLENEPANTVINEDNSYYIKLLEYNHNRYVNLSLQCFEEVVNNAERTDNFEEVIDPLTLKAAALSVYGIGVWNIHEGNLKKARRLLKEAVKFSKETSFESLQKEADKELIKVRKMIKTKKVAPPLKEQEIS</sequence>
<reference evidence="2 3" key="1">
    <citation type="submission" date="2024-05" db="EMBL/GenBank/DDBJ databases">
        <title>Long read based assembly of the Candida bracarensis genome reveals expanded adhesin content.</title>
        <authorList>
            <person name="Marcet-Houben M."/>
            <person name="Ksiezopolska E."/>
            <person name="Gabaldon T."/>
        </authorList>
    </citation>
    <scope>NUCLEOTIDE SEQUENCE [LARGE SCALE GENOMIC DNA]</scope>
    <source>
        <strain evidence="2 3">CBM6</strain>
    </source>
</reference>
<keyword evidence="1" id="KW-0472">Membrane</keyword>
<evidence type="ECO:0000256" key="1">
    <source>
        <dbReference type="SAM" id="Phobius"/>
    </source>
</evidence>
<dbReference type="InterPro" id="IPR040201">
    <property type="entry name" value="Mrg3-like"/>
</dbReference>
<evidence type="ECO:0000313" key="3">
    <source>
        <dbReference type="Proteomes" id="UP001623330"/>
    </source>
</evidence>
<dbReference type="CDD" id="cd24145">
    <property type="entry name" value="Mgr3-like"/>
    <property type="match status" value="1"/>
</dbReference>
<dbReference type="Proteomes" id="UP001623330">
    <property type="component" value="Unassembled WGS sequence"/>
</dbReference>
<name>A0ABR4NMI0_9SACH</name>
<protein>
    <submittedName>
        <fullName evidence="2">Protein MRG3-like</fullName>
    </submittedName>
</protein>
<organism evidence="2 3">
    <name type="scientific">Nakaseomyces bracarensis</name>
    <dbReference type="NCBI Taxonomy" id="273131"/>
    <lineage>
        <taxon>Eukaryota</taxon>
        <taxon>Fungi</taxon>
        <taxon>Dikarya</taxon>
        <taxon>Ascomycota</taxon>
        <taxon>Saccharomycotina</taxon>
        <taxon>Saccharomycetes</taxon>
        <taxon>Saccharomycetales</taxon>
        <taxon>Saccharomycetaceae</taxon>
        <taxon>Nakaseomyces</taxon>
    </lineage>
</organism>
<dbReference type="SUPFAM" id="SSF48452">
    <property type="entry name" value="TPR-like"/>
    <property type="match status" value="1"/>
</dbReference>
<keyword evidence="1" id="KW-1133">Transmembrane helix</keyword>
<keyword evidence="3" id="KW-1185">Reference proteome</keyword>
<dbReference type="InterPro" id="IPR011990">
    <property type="entry name" value="TPR-like_helical_dom_sf"/>
</dbReference>
<evidence type="ECO:0000313" key="2">
    <source>
        <dbReference type="EMBL" id="KAL3229018.1"/>
    </source>
</evidence>
<feature type="transmembrane region" description="Helical" evidence="1">
    <location>
        <begin position="31"/>
        <end position="50"/>
    </location>
</feature>